<dbReference type="Gene3D" id="1.20.120.450">
    <property type="entry name" value="dinb family like domain"/>
    <property type="match status" value="1"/>
</dbReference>
<dbReference type="KEGG" id="dpf:ON006_11215"/>
<dbReference type="AlphaFoldDB" id="A0A9E8SM93"/>
<organism evidence="1 2">
    <name type="scientific">Dyadobacter pollutisoli</name>
    <dbReference type="NCBI Taxonomy" id="2910158"/>
    <lineage>
        <taxon>Bacteria</taxon>
        <taxon>Pseudomonadati</taxon>
        <taxon>Bacteroidota</taxon>
        <taxon>Cytophagia</taxon>
        <taxon>Cytophagales</taxon>
        <taxon>Spirosomataceae</taxon>
        <taxon>Dyadobacter</taxon>
    </lineage>
</organism>
<dbReference type="SUPFAM" id="SSF109854">
    <property type="entry name" value="DinB/YfiT-like putative metalloenzymes"/>
    <property type="match status" value="1"/>
</dbReference>
<accession>A0A9E8SM93</accession>
<keyword evidence="2" id="KW-1185">Reference proteome</keyword>
<proteinExistence type="predicted"/>
<dbReference type="RefSeq" id="WP_244819874.1">
    <property type="nucleotide sequence ID" value="NZ_CP112998.1"/>
</dbReference>
<dbReference type="InterPro" id="IPR034660">
    <property type="entry name" value="DinB/YfiT-like"/>
</dbReference>
<dbReference type="Proteomes" id="UP001164653">
    <property type="component" value="Chromosome"/>
</dbReference>
<gene>
    <name evidence="1" type="ORF">ON006_11215</name>
</gene>
<protein>
    <submittedName>
        <fullName evidence="1">DinB family protein</fullName>
    </submittedName>
</protein>
<evidence type="ECO:0000313" key="2">
    <source>
        <dbReference type="Proteomes" id="UP001164653"/>
    </source>
</evidence>
<reference evidence="1" key="1">
    <citation type="submission" date="2022-11" db="EMBL/GenBank/DDBJ databases">
        <title>Dyadobacter pollutisoli sp. nov., isolated from plastic dumped soil.</title>
        <authorList>
            <person name="Kim J.M."/>
            <person name="Kim K.R."/>
            <person name="Lee J.K."/>
            <person name="Hao L."/>
            <person name="Jeon C.O."/>
        </authorList>
    </citation>
    <scope>NUCLEOTIDE SEQUENCE</scope>
    <source>
        <strain evidence="1">U1</strain>
    </source>
</reference>
<evidence type="ECO:0000313" key="1">
    <source>
        <dbReference type="EMBL" id="WAC14505.1"/>
    </source>
</evidence>
<dbReference type="EMBL" id="CP112998">
    <property type="protein sequence ID" value="WAC14505.1"/>
    <property type="molecule type" value="Genomic_DNA"/>
</dbReference>
<name>A0A9E8SM93_9BACT</name>
<sequence>MENLKSSKLYAIISLYDMQTTYFRNVLDGISDDDTHNRLNTKANHIAWLAGSLVEQRYELARILGVDQQQTSSELFKNNKGIQDDVKYPSLDVFRKDWEAISPLLKEALINLTDEELGKAIQMGPDMTFPLYDLITFISYREANVIGQIALWRRLLNYPAMKYM</sequence>